<sequence>MATCSSSSSSTTAAPSEGRSPGGARPVLDEFTAPAKKSDFLERSRGGIERLFRVRLAVLGTLGGGAWEPLGVGRTPHDERRIWLSLLGDPESVRNAKEYIKGLCEPELEEREHYPKDMHCIFVGSQSLFLNCLIQDTCADISVAEIGVLSIKGSAEPVVMARSHIQQFVSLFKNNDSLLSSQEPEVKKQFKRLVEARADKYTMDLLILPSALKRELLSLARAEGHKAEDRIIDLTEADGWQELLPNETPKRHAVKCDFGTGQEEARNNAGTPVTELAKQMDTVFPQSPERHFVPINGLTSLEASGGKERQSCKRRSSESEERLPKKHFSLENKQEGQRVAGGTPGGVVVINLSASRRDKPEGPAPSPKEGDEISEEMEYKILVNFFKSMGYSPPIVEKVIGKHGPLAEPLLLLEEIVTESNKPSKEEEPAGQVTGTHAAKGRGSPSNRHRHDLGCHSEEPNKAEHRVGSFLEAQHKAKGTLRLPDGENRTALAGTQSPPRRDPCSRTHVNCCPEQSRVLPKSALESDGHVTAHDKSQGLVQERKPKDATLVARGTSETSRQPVQKEAAVAQTCADLLAVKHDQKGWCNPLQPRARQLPPPKADLPERLAPSPENRPGLPYSHHADPSVTGVQRFLESLKIPYKLELKNEPGRAHLKHVIIDGSNVAISHGLNRFFSCRGIAIAVEYFWKRGHRSITVFVPQWRTRRDSATTEQHFLTELQDVGILALTPSRVVLGARIASHDDRFLLHLAERTDGVIVTNDNLREFVDESTSWREIIQRRLLQYTFVGDIFMVPDDPMGRNGPRLESFLQDESRVRTVSSHIGLASGGLPPGTPLFPVPPNGGEPPATVSLSSLLPAFTAFPSPPVPHAAVPPLPRSAAETTYLKEALKRIFPTSEQRAKIEEILAQHPHMRDLNALSAMVLDLG</sequence>
<keyword evidence="2" id="KW-1185">Reference proteome</keyword>
<reference evidence="1" key="1">
    <citation type="submission" date="2021-08" db="EMBL/GenBank/DDBJ databases">
        <title>The first chromosome-level gecko genome reveals the dynamic sex chromosomes of Neotropical dwarf geckos (Sphaerodactylidae: Sphaerodactylus).</title>
        <authorList>
            <person name="Pinto B.J."/>
            <person name="Keating S.E."/>
            <person name="Gamble T."/>
        </authorList>
    </citation>
    <scope>NUCLEOTIDE SEQUENCE</scope>
    <source>
        <strain evidence="1">TG3544</strain>
    </source>
</reference>
<name>A0ACB8EAB3_9SAUR</name>
<proteinExistence type="predicted"/>
<evidence type="ECO:0000313" key="1">
    <source>
        <dbReference type="EMBL" id="KAH7989294.1"/>
    </source>
</evidence>
<dbReference type="Proteomes" id="UP000827872">
    <property type="component" value="Linkage Group LG14"/>
</dbReference>
<protein>
    <submittedName>
        <fullName evidence="1">Uncharacterized protein</fullName>
    </submittedName>
</protein>
<evidence type="ECO:0000313" key="2">
    <source>
        <dbReference type="Proteomes" id="UP000827872"/>
    </source>
</evidence>
<dbReference type="EMBL" id="CM037627">
    <property type="protein sequence ID" value="KAH7989294.1"/>
    <property type="molecule type" value="Genomic_DNA"/>
</dbReference>
<gene>
    <name evidence="1" type="ORF">K3G42_007068</name>
</gene>
<organism evidence="1 2">
    <name type="scientific">Sphaerodactylus townsendi</name>
    <dbReference type="NCBI Taxonomy" id="933632"/>
    <lineage>
        <taxon>Eukaryota</taxon>
        <taxon>Metazoa</taxon>
        <taxon>Chordata</taxon>
        <taxon>Craniata</taxon>
        <taxon>Vertebrata</taxon>
        <taxon>Euteleostomi</taxon>
        <taxon>Lepidosauria</taxon>
        <taxon>Squamata</taxon>
        <taxon>Bifurcata</taxon>
        <taxon>Gekkota</taxon>
        <taxon>Sphaerodactylidae</taxon>
        <taxon>Sphaerodactylus</taxon>
    </lineage>
</organism>
<accession>A0ACB8EAB3</accession>
<comment type="caution">
    <text evidence="1">The sequence shown here is derived from an EMBL/GenBank/DDBJ whole genome shotgun (WGS) entry which is preliminary data.</text>
</comment>